<protein>
    <submittedName>
        <fullName evidence="1">Thiamin biosynthesis protein</fullName>
    </submittedName>
</protein>
<dbReference type="HOGENOM" id="CLU_174611_3_4_7"/>
<dbReference type="RefSeq" id="WP_039650560.1">
    <property type="nucleotide sequence ID" value="NZ_CP007770.1"/>
</dbReference>
<dbReference type="InterPro" id="IPR016155">
    <property type="entry name" value="Mopterin_synth/thiamin_S_b"/>
</dbReference>
<organism evidence="1 2">
    <name type="scientific">Campylobacter insulaenigrae NCTC 12927</name>
    <dbReference type="NCBI Taxonomy" id="1031564"/>
    <lineage>
        <taxon>Bacteria</taxon>
        <taxon>Pseudomonadati</taxon>
        <taxon>Campylobacterota</taxon>
        <taxon>Epsilonproteobacteria</taxon>
        <taxon>Campylobacterales</taxon>
        <taxon>Campylobacteraceae</taxon>
        <taxon>Campylobacter</taxon>
    </lineage>
</organism>
<dbReference type="Gene3D" id="3.10.20.30">
    <property type="match status" value="1"/>
</dbReference>
<dbReference type="STRING" id="1031564.CINS_1111"/>
<dbReference type="AlphaFoldDB" id="A0A0A8H1R4"/>
<reference evidence="1 2" key="1">
    <citation type="journal article" date="2014" name="Genome Biol. Evol.">
        <title>Comparative Genomics of the Campylobacter lari Group.</title>
        <authorList>
            <person name="Miller W.G."/>
            <person name="Yee E."/>
            <person name="Chapman M.H."/>
            <person name="Smith T.P."/>
            <person name="Bono J.L."/>
            <person name="Huynh S."/>
            <person name="Parker C.T."/>
            <person name="Vandamme P."/>
            <person name="Luong K."/>
            <person name="Korlach J."/>
        </authorList>
    </citation>
    <scope>NUCLEOTIDE SEQUENCE [LARGE SCALE GENOMIC DNA]</scope>
    <source>
        <strain evidence="1 2">NCTC 12927</strain>
    </source>
</reference>
<accession>A0A0A8H1R4</accession>
<dbReference type="InterPro" id="IPR003749">
    <property type="entry name" value="ThiS/MoaD-like"/>
</dbReference>
<dbReference type="Proteomes" id="UP000031163">
    <property type="component" value="Chromosome"/>
</dbReference>
<gene>
    <name evidence="1" type="primary">thiS</name>
    <name evidence="1" type="ORF">CINS_1111</name>
</gene>
<evidence type="ECO:0000313" key="1">
    <source>
        <dbReference type="EMBL" id="AJC88073.1"/>
    </source>
</evidence>
<evidence type="ECO:0000313" key="2">
    <source>
        <dbReference type="Proteomes" id="UP000031163"/>
    </source>
</evidence>
<dbReference type="InterPro" id="IPR012675">
    <property type="entry name" value="Beta-grasp_dom_sf"/>
</dbReference>
<dbReference type="NCBIfam" id="TIGR01683">
    <property type="entry name" value="thiS"/>
    <property type="match status" value="1"/>
</dbReference>
<dbReference type="KEGG" id="cis:CINS_1111"/>
<dbReference type="PANTHER" id="PTHR34472">
    <property type="entry name" value="SULFUR CARRIER PROTEIN THIS"/>
    <property type="match status" value="1"/>
</dbReference>
<dbReference type="InterPro" id="IPR010035">
    <property type="entry name" value="Thi_S"/>
</dbReference>
<dbReference type="EMBL" id="CP007770">
    <property type="protein sequence ID" value="AJC88073.1"/>
    <property type="molecule type" value="Genomic_DNA"/>
</dbReference>
<dbReference type="Pfam" id="PF02597">
    <property type="entry name" value="ThiS"/>
    <property type="match status" value="1"/>
</dbReference>
<dbReference type="SUPFAM" id="SSF54285">
    <property type="entry name" value="MoaD/ThiS"/>
    <property type="match status" value="1"/>
</dbReference>
<dbReference type="CDD" id="cd00565">
    <property type="entry name" value="Ubl_ThiS"/>
    <property type="match status" value="1"/>
</dbReference>
<name>A0A0A8H1R4_9BACT</name>
<proteinExistence type="predicted"/>
<sequence>MIINGQKLELKELKFMDYVKEKKLKIEFIALELNGKIIPKDEFEALILKENDKAEIVTFVGGG</sequence>
<dbReference type="GeneID" id="74431899"/>
<dbReference type="PANTHER" id="PTHR34472:SF1">
    <property type="entry name" value="SULFUR CARRIER PROTEIN THIS"/>
    <property type="match status" value="1"/>
</dbReference>